<dbReference type="RefSeq" id="WP_209811260.1">
    <property type="nucleotide sequence ID" value="NZ_JAGGKT010000010.1"/>
</dbReference>
<organism evidence="3 4">
    <name type="scientific">Ammoniphilus resinae</name>
    <dbReference type="NCBI Taxonomy" id="861532"/>
    <lineage>
        <taxon>Bacteria</taxon>
        <taxon>Bacillati</taxon>
        <taxon>Bacillota</taxon>
        <taxon>Bacilli</taxon>
        <taxon>Bacillales</taxon>
        <taxon>Paenibacillaceae</taxon>
        <taxon>Aneurinibacillus group</taxon>
        <taxon>Ammoniphilus</taxon>
    </lineage>
</organism>
<feature type="coiled-coil region" evidence="1">
    <location>
        <begin position="82"/>
        <end position="119"/>
    </location>
</feature>
<evidence type="ECO:0000313" key="4">
    <source>
        <dbReference type="Proteomes" id="UP001519343"/>
    </source>
</evidence>
<evidence type="ECO:0000256" key="1">
    <source>
        <dbReference type="SAM" id="Coils"/>
    </source>
</evidence>
<evidence type="ECO:0000259" key="2">
    <source>
        <dbReference type="Pfam" id="PF02371"/>
    </source>
</evidence>
<name>A0ABS4GSI1_9BACL</name>
<keyword evidence="1" id="KW-0175">Coiled coil</keyword>
<gene>
    <name evidence="3" type="ORF">J2Z37_003258</name>
</gene>
<dbReference type="Proteomes" id="UP001519343">
    <property type="component" value="Unassembled WGS sequence"/>
</dbReference>
<protein>
    <submittedName>
        <fullName evidence="3">Transposase</fullName>
    </submittedName>
</protein>
<keyword evidence="4" id="KW-1185">Reference proteome</keyword>
<accession>A0ABS4GSI1</accession>
<sequence>MSVQNQIIRWIDIYFPEYRNVFKDLCCRTSLVTLRLFPTPGDVLKYTPEEIQSGWKKHMKRAEGLARAQTLLHQAQHSVGEREALEEAKLFLMQLLDQYEQMSKQLEELETKALSFLELIPYTKHMLAIKGIKSNAVAGILAEAGDLSQYQHGNQLLRHAGLHLCEDSSGKHDRSRES</sequence>
<proteinExistence type="predicted"/>
<comment type="caution">
    <text evidence="3">The sequence shown here is derived from an EMBL/GenBank/DDBJ whole genome shotgun (WGS) entry which is preliminary data.</text>
</comment>
<reference evidence="3 4" key="1">
    <citation type="submission" date="2021-03" db="EMBL/GenBank/DDBJ databases">
        <title>Genomic Encyclopedia of Type Strains, Phase IV (KMG-IV): sequencing the most valuable type-strain genomes for metagenomic binning, comparative biology and taxonomic classification.</title>
        <authorList>
            <person name="Goeker M."/>
        </authorList>
    </citation>
    <scope>NUCLEOTIDE SEQUENCE [LARGE SCALE GENOMIC DNA]</scope>
    <source>
        <strain evidence="3 4">DSM 24738</strain>
    </source>
</reference>
<evidence type="ECO:0000313" key="3">
    <source>
        <dbReference type="EMBL" id="MBP1933245.1"/>
    </source>
</evidence>
<dbReference type="EMBL" id="JAGGKT010000010">
    <property type="protein sequence ID" value="MBP1933245.1"/>
    <property type="molecule type" value="Genomic_DNA"/>
</dbReference>
<dbReference type="Pfam" id="PF02371">
    <property type="entry name" value="Transposase_20"/>
    <property type="match status" value="1"/>
</dbReference>
<dbReference type="InterPro" id="IPR003346">
    <property type="entry name" value="Transposase_20"/>
</dbReference>
<feature type="domain" description="Transposase IS116/IS110/IS902 C-terminal" evidence="2">
    <location>
        <begin position="127"/>
        <end position="176"/>
    </location>
</feature>